<comment type="similarity">
    <text evidence="2">Belongs to the bacterial solute-binding protein 5 family.</text>
</comment>
<dbReference type="Pfam" id="PF00496">
    <property type="entry name" value="SBP_bac_5"/>
    <property type="match status" value="1"/>
</dbReference>
<dbReference type="GO" id="GO:1904680">
    <property type="term" value="F:peptide transmembrane transporter activity"/>
    <property type="evidence" value="ECO:0007669"/>
    <property type="project" value="TreeGrafter"/>
</dbReference>
<dbReference type="FunFam" id="3.90.76.10:FF:000001">
    <property type="entry name" value="Oligopeptide ABC transporter substrate-binding protein"/>
    <property type="match status" value="1"/>
</dbReference>
<dbReference type="AlphaFoldDB" id="A0A2U1U477"/>
<evidence type="ECO:0000256" key="5">
    <source>
        <dbReference type="SAM" id="SignalP"/>
    </source>
</evidence>
<feature type="signal peptide" evidence="5">
    <location>
        <begin position="1"/>
        <end position="30"/>
    </location>
</feature>
<dbReference type="Gene3D" id="3.40.190.10">
    <property type="entry name" value="Periplasmic binding protein-like II"/>
    <property type="match status" value="1"/>
</dbReference>
<organism evidence="7 8">
    <name type="scientific">Brenneria corticis</name>
    <dbReference type="NCBI Taxonomy" id="2173106"/>
    <lineage>
        <taxon>Bacteria</taxon>
        <taxon>Pseudomonadati</taxon>
        <taxon>Pseudomonadota</taxon>
        <taxon>Gammaproteobacteria</taxon>
        <taxon>Enterobacterales</taxon>
        <taxon>Pectobacteriaceae</taxon>
        <taxon>Brenneria</taxon>
    </lineage>
</organism>
<gene>
    <name evidence="7" type="ORF">DDT56_09920</name>
</gene>
<keyword evidence="4 5" id="KW-0732">Signal</keyword>
<comment type="caution">
    <text evidence="7">The sequence shown here is derived from an EMBL/GenBank/DDBJ whole genome shotgun (WGS) entry which is preliminary data.</text>
</comment>
<dbReference type="EMBL" id="QDKH01000009">
    <property type="protein sequence ID" value="PWC16384.1"/>
    <property type="molecule type" value="Genomic_DNA"/>
</dbReference>
<proteinExistence type="inferred from homology"/>
<dbReference type="InterPro" id="IPR030678">
    <property type="entry name" value="Peptide/Ni-bd"/>
</dbReference>
<evidence type="ECO:0000313" key="7">
    <source>
        <dbReference type="EMBL" id="PWC16384.1"/>
    </source>
</evidence>
<dbReference type="PANTHER" id="PTHR30290:SF23">
    <property type="entry name" value="PERIPLASMIC MUREIN PEPTIDE-BINDING PROTEIN"/>
    <property type="match status" value="1"/>
</dbReference>
<dbReference type="InterPro" id="IPR000914">
    <property type="entry name" value="SBP_5_dom"/>
</dbReference>
<dbReference type="PIRSF" id="PIRSF002741">
    <property type="entry name" value="MppA"/>
    <property type="match status" value="1"/>
</dbReference>
<feature type="domain" description="Solute-binding protein family 5" evidence="6">
    <location>
        <begin position="90"/>
        <end position="470"/>
    </location>
</feature>
<dbReference type="GO" id="GO:0043190">
    <property type="term" value="C:ATP-binding cassette (ABC) transporter complex"/>
    <property type="evidence" value="ECO:0007669"/>
    <property type="project" value="InterPro"/>
</dbReference>
<keyword evidence="8" id="KW-1185">Reference proteome</keyword>
<protein>
    <submittedName>
        <fullName evidence="7">Oligopeptide ABC transporter substrate-binding protein OppA</fullName>
    </submittedName>
</protein>
<sequence>MNLTLNVGKKARRVLLFSLCSALVPAAVDAAELPAELPAGVQLAEKQELVRGNGSEPASLDAHKVESDVEANIIHDFFEKLIAVRDDGSISGGLAEKWEQRDHQLWTFHLRPDLKWSDGTPLTADDVVFSWRRLVDPQTLSPYQSYIPNMHVRNAADIAAGKKPASDLGIRALDKRTVQIELDRPLSYFLAMVDHFAVVTLPQAAIEKYGDKWTQPGNFVGSGPFTLDEWVVNERIVAKRNPYYWDNAHTILNKVTYLPIVSNTAEVNRYKAGEVEVTFTLPPHLFNALKAELPDQVKVNPQLSTYYYKFNTQKPPFNDPRVRRALDLALDKTVIAEKVLGMGQLPAYSPLPPGMAGFAGEPPEWAAWTQQQRNAEAKKLLSDAGFSAQRPLKFDLLYNTSESHQRIAIAASSMWKQALGVEARLKNQEWKSMLDTMRTGDFEVVRSSWGADYNEPSTYFDILRTGNSNNQGKFTHAEYDALLDRAVNADSLAARNSDYHQAEKILQQQVPLLPIYYYVRAQLVKPYIGGFKPDQKADIYSKDIYIIRH</sequence>
<evidence type="ECO:0000256" key="1">
    <source>
        <dbReference type="ARBA" id="ARBA00004196"/>
    </source>
</evidence>
<dbReference type="RefSeq" id="WP_136166278.1">
    <property type="nucleotide sequence ID" value="NZ_KZ819077.1"/>
</dbReference>
<dbReference type="CDD" id="cd08504">
    <property type="entry name" value="PBP2_OppA"/>
    <property type="match status" value="1"/>
</dbReference>
<comment type="subcellular location">
    <subcellularLocation>
        <location evidence="1">Cell envelope</location>
    </subcellularLocation>
</comment>
<evidence type="ECO:0000313" key="8">
    <source>
        <dbReference type="Proteomes" id="UP000296159"/>
    </source>
</evidence>
<dbReference type="GO" id="GO:0030288">
    <property type="term" value="C:outer membrane-bounded periplasmic space"/>
    <property type="evidence" value="ECO:0007669"/>
    <property type="project" value="TreeGrafter"/>
</dbReference>
<dbReference type="InterPro" id="IPR039424">
    <property type="entry name" value="SBP_5"/>
</dbReference>
<evidence type="ECO:0000259" key="6">
    <source>
        <dbReference type="Pfam" id="PF00496"/>
    </source>
</evidence>
<keyword evidence="3" id="KW-0813">Transport</keyword>
<dbReference type="Proteomes" id="UP000296159">
    <property type="component" value="Unassembled WGS sequence"/>
</dbReference>
<evidence type="ECO:0000256" key="4">
    <source>
        <dbReference type="ARBA" id="ARBA00022729"/>
    </source>
</evidence>
<dbReference type="SUPFAM" id="SSF53850">
    <property type="entry name" value="Periplasmic binding protein-like II"/>
    <property type="match status" value="1"/>
</dbReference>
<dbReference type="Gene3D" id="3.90.76.10">
    <property type="entry name" value="Dipeptide-binding Protein, Domain 1"/>
    <property type="match status" value="1"/>
</dbReference>
<accession>A0A2U1U477</accession>
<dbReference type="FunFam" id="3.10.105.10:FF:000001">
    <property type="entry name" value="Oligopeptide ABC transporter, oligopeptide-binding protein"/>
    <property type="match status" value="1"/>
</dbReference>
<dbReference type="Gene3D" id="3.10.105.10">
    <property type="entry name" value="Dipeptide-binding Protein, Domain 3"/>
    <property type="match status" value="1"/>
</dbReference>
<evidence type="ECO:0000256" key="3">
    <source>
        <dbReference type="ARBA" id="ARBA00022448"/>
    </source>
</evidence>
<name>A0A2U1U477_9GAMM</name>
<dbReference type="GO" id="GO:0015833">
    <property type="term" value="P:peptide transport"/>
    <property type="evidence" value="ECO:0007669"/>
    <property type="project" value="TreeGrafter"/>
</dbReference>
<reference evidence="7 8" key="1">
    <citation type="submission" date="2018-04" db="EMBL/GenBank/DDBJ databases">
        <title>Brenneria corticis sp.nov.</title>
        <authorList>
            <person name="Li Y."/>
        </authorList>
    </citation>
    <scope>NUCLEOTIDE SEQUENCE [LARGE SCALE GENOMIC DNA]</scope>
    <source>
        <strain evidence="7 8">CFCC 11842</strain>
    </source>
</reference>
<dbReference type="PANTHER" id="PTHR30290">
    <property type="entry name" value="PERIPLASMIC BINDING COMPONENT OF ABC TRANSPORTER"/>
    <property type="match status" value="1"/>
</dbReference>
<feature type="chain" id="PRO_5015445056" evidence="5">
    <location>
        <begin position="31"/>
        <end position="549"/>
    </location>
</feature>
<evidence type="ECO:0000256" key="2">
    <source>
        <dbReference type="ARBA" id="ARBA00005695"/>
    </source>
</evidence>